<dbReference type="AlphaFoldDB" id="A0A1H5RMW1"/>
<dbReference type="EMBL" id="FNUV01000001">
    <property type="protein sequence ID" value="SEF39580.1"/>
    <property type="molecule type" value="Genomic_DNA"/>
</dbReference>
<evidence type="ECO:0000256" key="2">
    <source>
        <dbReference type="SAM" id="Phobius"/>
    </source>
</evidence>
<dbReference type="Proteomes" id="UP000236735">
    <property type="component" value="Unassembled WGS sequence"/>
</dbReference>
<evidence type="ECO:0000313" key="4">
    <source>
        <dbReference type="Proteomes" id="UP000236735"/>
    </source>
</evidence>
<keyword evidence="2" id="KW-0812">Transmembrane</keyword>
<feature type="transmembrane region" description="Helical" evidence="2">
    <location>
        <begin position="6"/>
        <end position="27"/>
    </location>
</feature>
<dbReference type="RefSeq" id="WP_036910213.1">
    <property type="nucleotide sequence ID" value="NZ_FNUV01000001.1"/>
</dbReference>
<keyword evidence="2" id="KW-1133">Transmembrane helix</keyword>
<dbReference type="InterPro" id="IPR032272">
    <property type="entry name" value="DUF4834"/>
</dbReference>
<organism evidence="3 4">
    <name type="scientific">Xylanibacter ruminicola</name>
    <name type="common">Prevotella ruminicola</name>
    <dbReference type="NCBI Taxonomy" id="839"/>
    <lineage>
        <taxon>Bacteria</taxon>
        <taxon>Pseudomonadati</taxon>
        <taxon>Bacteroidota</taxon>
        <taxon>Bacteroidia</taxon>
        <taxon>Bacteroidales</taxon>
        <taxon>Prevotellaceae</taxon>
        <taxon>Xylanibacter</taxon>
    </lineage>
</organism>
<evidence type="ECO:0000313" key="3">
    <source>
        <dbReference type="EMBL" id="SEF39580.1"/>
    </source>
</evidence>
<sequence length="124" mass="14756">MKIFFAIVIFGLIGITIIVMIVINFMYHNIKKLREEVEDRYYRNLKRKEQKEKNPFGDDYFKSSNKKQSARAQRQYAQREQKANSNTTTRRTTTSDGVTIIDDRNEEKKIFNQGDGEYVEFEEV</sequence>
<keyword evidence="2" id="KW-0472">Membrane</keyword>
<feature type="region of interest" description="Disordered" evidence="1">
    <location>
        <begin position="48"/>
        <end position="99"/>
    </location>
</feature>
<feature type="compositionally biased region" description="Basic and acidic residues" evidence="1">
    <location>
        <begin position="48"/>
        <end position="61"/>
    </location>
</feature>
<feature type="compositionally biased region" description="Low complexity" evidence="1">
    <location>
        <begin position="83"/>
        <end position="95"/>
    </location>
</feature>
<proteinExistence type="predicted"/>
<gene>
    <name evidence="3" type="ORF">SAMN05216354_0214</name>
</gene>
<protein>
    <submittedName>
        <fullName evidence="3">Uncharacterized protein</fullName>
    </submittedName>
</protein>
<name>A0A1H5RMW1_XYLRU</name>
<reference evidence="3 4" key="1">
    <citation type="submission" date="2016-10" db="EMBL/GenBank/DDBJ databases">
        <authorList>
            <person name="de Groot N.N."/>
        </authorList>
    </citation>
    <scope>NUCLEOTIDE SEQUENCE [LARGE SCALE GENOMIC DNA]</scope>
    <source>
        <strain evidence="3 4">AR32</strain>
    </source>
</reference>
<accession>A0A1H5RMW1</accession>
<evidence type="ECO:0000256" key="1">
    <source>
        <dbReference type="SAM" id="MobiDB-lite"/>
    </source>
</evidence>
<dbReference type="Pfam" id="PF16118">
    <property type="entry name" value="DUF4834"/>
    <property type="match status" value="1"/>
</dbReference>